<evidence type="ECO:0000313" key="2">
    <source>
        <dbReference type="Proteomes" id="UP000275408"/>
    </source>
</evidence>
<comment type="caution">
    <text evidence="1">The sequence shown here is derived from an EMBL/GenBank/DDBJ whole genome shotgun (WGS) entry which is preliminary data.</text>
</comment>
<dbReference type="Proteomes" id="UP000275408">
    <property type="component" value="Unassembled WGS sequence"/>
</dbReference>
<protein>
    <submittedName>
        <fullName evidence="1">Uncharacterized protein</fullName>
    </submittedName>
</protein>
<dbReference type="AlphaFoldDB" id="A0A3M6UAA3"/>
<sequence>MNFIQRSISFKLFNKKLTKLPENIVPRRASTDIELVQLDANMREEWMILSDLRTSFDNSSDETSSSSNYWHRDRATYSEQQIDEMPTWVKTKKEQVTDVSHPNNDVFDINTLSEMQKLSYKYCQQTPSRHFRRKGPIVSHN</sequence>
<evidence type="ECO:0000313" key="1">
    <source>
        <dbReference type="EMBL" id="RMX50418.1"/>
    </source>
</evidence>
<dbReference type="EMBL" id="RCHS01001970">
    <property type="protein sequence ID" value="RMX50418.1"/>
    <property type="molecule type" value="Genomic_DNA"/>
</dbReference>
<accession>A0A3M6UAA3</accession>
<organism evidence="1 2">
    <name type="scientific">Pocillopora damicornis</name>
    <name type="common">Cauliflower coral</name>
    <name type="synonym">Millepora damicornis</name>
    <dbReference type="NCBI Taxonomy" id="46731"/>
    <lineage>
        <taxon>Eukaryota</taxon>
        <taxon>Metazoa</taxon>
        <taxon>Cnidaria</taxon>
        <taxon>Anthozoa</taxon>
        <taxon>Hexacorallia</taxon>
        <taxon>Scleractinia</taxon>
        <taxon>Astrocoeniina</taxon>
        <taxon>Pocilloporidae</taxon>
        <taxon>Pocillopora</taxon>
    </lineage>
</organism>
<keyword evidence="2" id="KW-1185">Reference proteome</keyword>
<name>A0A3M6UAA3_POCDA</name>
<reference evidence="1 2" key="1">
    <citation type="journal article" date="2018" name="Sci. Rep.">
        <title>Comparative analysis of the Pocillopora damicornis genome highlights role of immune system in coral evolution.</title>
        <authorList>
            <person name="Cunning R."/>
            <person name="Bay R.A."/>
            <person name="Gillette P."/>
            <person name="Baker A.C."/>
            <person name="Traylor-Knowles N."/>
        </authorList>
    </citation>
    <scope>NUCLEOTIDE SEQUENCE [LARGE SCALE GENOMIC DNA]</scope>
    <source>
        <strain evidence="1">RSMAS</strain>
        <tissue evidence="1">Whole animal</tissue>
    </source>
</reference>
<gene>
    <name evidence="1" type="ORF">pdam_00010447</name>
</gene>
<proteinExistence type="predicted"/>